<sequence length="62" mass="6598">MQSRPVITVALVVALTLAVVVAIGALPHDVQPMPRILALAIGISTVIYTLRRPRNAAPKTSR</sequence>
<proteinExistence type="predicted"/>
<name>A0ABW7PGH0_9ACTN</name>
<evidence type="ECO:0000313" key="2">
    <source>
        <dbReference type="EMBL" id="MFH7597065.1"/>
    </source>
</evidence>
<gene>
    <name evidence="2" type="ORF">WDV06_18470</name>
</gene>
<evidence type="ECO:0000256" key="1">
    <source>
        <dbReference type="SAM" id="Phobius"/>
    </source>
</evidence>
<comment type="caution">
    <text evidence="2">The sequence shown here is derived from an EMBL/GenBank/DDBJ whole genome shotgun (WGS) entry which is preliminary data.</text>
</comment>
<keyword evidence="1" id="KW-0812">Transmembrane</keyword>
<evidence type="ECO:0000313" key="3">
    <source>
        <dbReference type="Proteomes" id="UP001610631"/>
    </source>
</evidence>
<organism evidence="2 3">
    <name type="scientific">Streptomyces racemochromogenes</name>
    <dbReference type="NCBI Taxonomy" id="67353"/>
    <lineage>
        <taxon>Bacteria</taxon>
        <taxon>Bacillati</taxon>
        <taxon>Actinomycetota</taxon>
        <taxon>Actinomycetes</taxon>
        <taxon>Kitasatosporales</taxon>
        <taxon>Streptomycetaceae</taxon>
        <taxon>Streptomyces</taxon>
    </lineage>
</organism>
<accession>A0ABW7PGH0</accession>
<keyword evidence="1" id="KW-0472">Membrane</keyword>
<dbReference type="Proteomes" id="UP001610631">
    <property type="component" value="Unassembled WGS sequence"/>
</dbReference>
<dbReference type="RefSeq" id="WP_395510858.1">
    <property type="nucleotide sequence ID" value="NZ_JBBDHD010000044.1"/>
</dbReference>
<keyword evidence="1" id="KW-1133">Transmembrane helix</keyword>
<feature type="transmembrane region" description="Helical" evidence="1">
    <location>
        <begin position="32"/>
        <end position="50"/>
    </location>
</feature>
<reference evidence="2 3" key="1">
    <citation type="submission" date="2024-03" db="EMBL/GenBank/DDBJ databases">
        <title>Whole genome sequencing of Streptomyces racemochromogenes, to identify antimicrobial biosynthetic gene clusters.</title>
        <authorList>
            <person name="Suryawanshi P."/>
            <person name="Krishnaraj P.U."/>
            <person name="Arun Y.P."/>
            <person name="Suryawanshi M.P."/>
            <person name="Rakshit O."/>
        </authorList>
    </citation>
    <scope>NUCLEOTIDE SEQUENCE [LARGE SCALE GENOMIC DNA]</scope>
    <source>
        <strain evidence="2 3">AUDT626</strain>
    </source>
</reference>
<keyword evidence="3" id="KW-1185">Reference proteome</keyword>
<dbReference type="EMBL" id="JBBDHD010000044">
    <property type="protein sequence ID" value="MFH7597065.1"/>
    <property type="molecule type" value="Genomic_DNA"/>
</dbReference>
<protein>
    <submittedName>
        <fullName evidence="2">Uncharacterized protein</fullName>
    </submittedName>
</protein>